<keyword evidence="1" id="KW-0614">Plasmid</keyword>
<reference evidence="1" key="1">
    <citation type="submission" date="2016-03" db="EMBL/GenBank/DDBJ databases">
        <title>Complete sequence of the second linear plasmid SAP2 of Streptomyces avermitilis.</title>
        <authorList>
            <person name="Ikeda H."/>
        </authorList>
    </citation>
    <scope>NUCLEOTIDE SEQUENCE</scope>
    <source>
        <strain evidence="1">MA-4680</strain>
        <plasmid evidence="1">SAP2</plasmid>
    </source>
</reference>
<evidence type="ECO:0000313" key="1">
    <source>
        <dbReference type="EMBL" id="BAU77625.1"/>
    </source>
</evidence>
<sequence>MKPQRAAMAWTGRWKRVSAVLTVGADLKLRRLGLGGLAGRNTAGLAPTADVPASILAALTGTSVDNATDWTNFVKRYWTATQ</sequence>
<name>A0A143SZM6_STRAW</name>
<geneLocation type="plasmid" evidence="1">
    <name>SAP2</name>
</geneLocation>
<protein>
    <submittedName>
        <fullName evidence="1">Uncharacterized protein</fullName>
    </submittedName>
</protein>
<dbReference type="EMBL" id="AP017380">
    <property type="protein sequence ID" value="BAU77625.1"/>
    <property type="molecule type" value="Genomic_DNA"/>
</dbReference>
<organism evidence="1">
    <name type="scientific">Streptomyces avermitilis (strain ATCC 31267 / DSM 46492 / JCM 5070 / NBRC 14893 / NCIMB 12804 / NRRL 8165 / MA-4680)</name>
    <dbReference type="NCBI Taxonomy" id="227882"/>
    <lineage>
        <taxon>Bacteria</taxon>
        <taxon>Bacillati</taxon>
        <taxon>Actinomycetota</taxon>
        <taxon>Actinomycetes</taxon>
        <taxon>Kitasatosporales</taxon>
        <taxon>Streptomycetaceae</taxon>
        <taxon>Streptomyces</taxon>
    </lineage>
</organism>
<accession>A0A143SZM6</accession>
<dbReference type="AlphaFoldDB" id="A0A143SZM6"/>
<proteinExistence type="predicted"/>
<gene>
    <name evidence="1" type="ORF">SAVERM_2p182</name>
</gene>